<gene>
    <name evidence="2" type="ORF">FHS87_000381</name>
</gene>
<dbReference type="Proteomes" id="UP000580654">
    <property type="component" value="Unassembled WGS sequence"/>
</dbReference>
<dbReference type="PANTHER" id="PTHR39341:SF1">
    <property type="entry name" value="DUF1858 DOMAIN-CONTAINING PROTEIN"/>
    <property type="match status" value="1"/>
</dbReference>
<dbReference type="Pfam" id="PF08984">
    <property type="entry name" value="DUF1858"/>
    <property type="match status" value="1"/>
</dbReference>
<dbReference type="AlphaFoldDB" id="A0A840XYN7"/>
<sequence length="69" mass="7491">MTEAAITPEMPVEQVMRDWPATVPVFVRRHMHCVGCAVSPFHSVAEASAEYRLSLPDLLAELKAAAGTP</sequence>
<dbReference type="InterPro" id="IPR038062">
    <property type="entry name" value="ScdA-like_N_sf"/>
</dbReference>
<evidence type="ECO:0000313" key="3">
    <source>
        <dbReference type="Proteomes" id="UP000580654"/>
    </source>
</evidence>
<dbReference type="SUPFAM" id="SSF140683">
    <property type="entry name" value="SP0561-like"/>
    <property type="match status" value="1"/>
</dbReference>
<dbReference type="PANTHER" id="PTHR39341">
    <property type="entry name" value="BSL7085 PROTEIN"/>
    <property type="match status" value="1"/>
</dbReference>
<proteinExistence type="predicted"/>
<dbReference type="EMBL" id="JACIJD010000001">
    <property type="protein sequence ID" value="MBB5692370.1"/>
    <property type="molecule type" value="Genomic_DNA"/>
</dbReference>
<accession>A0A840XYN7</accession>
<feature type="domain" description="DUF1858" evidence="1">
    <location>
        <begin position="6"/>
        <end position="54"/>
    </location>
</feature>
<protein>
    <submittedName>
        <fullName evidence="2">Hybrid cluster-associated redox disulfide protein</fullName>
    </submittedName>
</protein>
<evidence type="ECO:0000259" key="1">
    <source>
        <dbReference type="Pfam" id="PF08984"/>
    </source>
</evidence>
<dbReference type="InterPro" id="IPR023883">
    <property type="entry name" value="CHP03980_redox-disulphide"/>
</dbReference>
<dbReference type="InterPro" id="IPR015077">
    <property type="entry name" value="DUF1858"/>
</dbReference>
<keyword evidence="3" id="KW-1185">Reference proteome</keyword>
<evidence type="ECO:0000313" key="2">
    <source>
        <dbReference type="EMBL" id="MBB5692370.1"/>
    </source>
</evidence>
<dbReference type="RefSeq" id="WP_184513219.1">
    <property type="nucleotide sequence ID" value="NZ_JACIJD010000001.1"/>
</dbReference>
<comment type="caution">
    <text evidence="2">The sequence shown here is derived from an EMBL/GenBank/DDBJ whole genome shotgun (WGS) entry which is preliminary data.</text>
</comment>
<reference evidence="2 3" key="1">
    <citation type="submission" date="2020-08" db="EMBL/GenBank/DDBJ databases">
        <title>Genomic Encyclopedia of Type Strains, Phase IV (KMG-IV): sequencing the most valuable type-strain genomes for metagenomic binning, comparative biology and taxonomic classification.</title>
        <authorList>
            <person name="Goeker M."/>
        </authorList>
    </citation>
    <scope>NUCLEOTIDE SEQUENCE [LARGE SCALE GENOMIC DNA]</scope>
    <source>
        <strain evidence="2 3">DSM 25622</strain>
    </source>
</reference>
<dbReference type="NCBIfam" id="TIGR03980">
    <property type="entry name" value="prismane_assoc"/>
    <property type="match status" value="1"/>
</dbReference>
<name>A0A840XYN7_9PROT</name>
<dbReference type="Gene3D" id="1.10.3910.10">
    <property type="entry name" value="SP0561-like"/>
    <property type="match status" value="1"/>
</dbReference>
<organism evidence="2 3">
    <name type="scientific">Muricoccus pecuniae</name>
    <dbReference type="NCBI Taxonomy" id="693023"/>
    <lineage>
        <taxon>Bacteria</taxon>
        <taxon>Pseudomonadati</taxon>
        <taxon>Pseudomonadota</taxon>
        <taxon>Alphaproteobacteria</taxon>
        <taxon>Acetobacterales</taxon>
        <taxon>Roseomonadaceae</taxon>
        <taxon>Muricoccus</taxon>
    </lineage>
</organism>